<reference evidence="3" key="2">
    <citation type="journal article" date="2009" name="Fungal Genet. Biol.">
        <title>The 2008 update of the Aspergillus nidulans genome annotation: a community effort.</title>
        <authorList>
            <person name="Wortman J.R."/>
            <person name="Gilsenan J.M."/>
            <person name="Joardar V."/>
            <person name="Deegan J."/>
            <person name="Clutterbuck J."/>
            <person name="Andersen M.R."/>
            <person name="Archer D."/>
            <person name="Bencina M."/>
            <person name="Braus G."/>
            <person name="Coutinho P."/>
            <person name="von Dohren H."/>
            <person name="Doonan J."/>
            <person name="Driessen A.J."/>
            <person name="Durek P."/>
            <person name="Espeso E."/>
            <person name="Fekete E."/>
            <person name="Flipphi M."/>
            <person name="Estrada C.G."/>
            <person name="Geysens S."/>
            <person name="Goldman G."/>
            <person name="de Groot P.W."/>
            <person name="Hansen K."/>
            <person name="Harris S.D."/>
            <person name="Heinekamp T."/>
            <person name="Helmstaedt K."/>
            <person name="Henrissat B."/>
            <person name="Hofmann G."/>
            <person name="Homan T."/>
            <person name="Horio T."/>
            <person name="Horiuchi H."/>
            <person name="James S."/>
            <person name="Jones M."/>
            <person name="Karaffa L."/>
            <person name="Karanyi Z."/>
            <person name="Kato M."/>
            <person name="Keller N."/>
            <person name="Kelly D.E."/>
            <person name="Kiel J.A."/>
            <person name="Kim J.M."/>
            <person name="van der Klei I.J."/>
            <person name="Klis F.M."/>
            <person name="Kovalchuk A."/>
            <person name="Krasevec N."/>
            <person name="Kubicek C.P."/>
            <person name="Liu B."/>
            <person name="Maccabe A."/>
            <person name="Meyer V."/>
            <person name="Mirabito P."/>
            <person name="Miskei M."/>
            <person name="Mos M."/>
            <person name="Mullins J."/>
            <person name="Nelson D.R."/>
            <person name="Nielsen J."/>
            <person name="Oakley B.R."/>
            <person name="Osmani S.A."/>
            <person name="Pakula T."/>
            <person name="Paszewski A."/>
            <person name="Paulsen I."/>
            <person name="Pilsyk S."/>
            <person name="Pocsi I."/>
            <person name="Punt P.J."/>
            <person name="Ram A.F."/>
            <person name="Ren Q."/>
            <person name="Robellet X."/>
            <person name="Robson G."/>
            <person name="Seiboth B."/>
            <person name="van Solingen P."/>
            <person name="Specht T."/>
            <person name="Sun J."/>
            <person name="Taheri-Talesh N."/>
            <person name="Takeshita N."/>
            <person name="Ussery D."/>
            <person name="vanKuyk P.A."/>
            <person name="Visser H."/>
            <person name="van de Vondervoort P.J."/>
            <person name="de Vries R.P."/>
            <person name="Walton J."/>
            <person name="Xiang X."/>
            <person name="Xiong Y."/>
            <person name="Zeng A.P."/>
            <person name="Brandt B.W."/>
            <person name="Cornell M.J."/>
            <person name="van den Hondel C.A."/>
            <person name="Visser J."/>
            <person name="Oliver S.G."/>
            <person name="Turner G."/>
        </authorList>
    </citation>
    <scope>GENOME REANNOTATION</scope>
    <source>
        <strain evidence="3">FGSC A4 / ATCC 38163 / CBS 112.46 / NRRL 194 / M139</strain>
    </source>
</reference>
<evidence type="ECO:0000313" key="2">
    <source>
        <dbReference type="EMBL" id="CBF71089.1"/>
    </source>
</evidence>
<dbReference type="eggNOG" id="ENOG502S49J">
    <property type="taxonomic scope" value="Eukaryota"/>
</dbReference>
<evidence type="ECO:0000313" key="3">
    <source>
        <dbReference type="Proteomes" id="UP000000560"/>
    </source>
</evidence>
<dbReference type="Proteomes" id="UP000000560">
    <property type="component" value="Chromosome I"/>
</dbReference>
<dbReference type="RefSeq" id="XP_664212.1">
    <property type="nucleotide sequence ID" value="XM_659120.2"/>
</dbReference>
<dbReference type="EMBL" id="BN001301">
    <property type="protein sequence ID" value="CBF71089.1"/>
    <property type="molecule type" value="Genomic_DNA"/>
</dbReference>
<dbReference type="AlphaFoldDB" id="Q5AYM2"/>
<dbReference type="KEGG" id="ani:ANIA_06608"/>
<name>Q5AYM2_EMENI</name>
<proteinExistence type="predicted"/>
<evidence type="ECO:0000256" key="1">
    <source>
        <dbReference type="SAM" id="MobiDB-lite"/>
    </source>
</evidence>
<accession>C8V145</accession>
<gene>
    <name evidence="2" type="ORF">ANIA_06608</name>
</gene>
<dbReference type="InterPro" id="IPR036322">
    <property type="entry name" value="WD40_repeat_dom_sf"/>
</dbReference>
<dbReference type="OrthoDB" id="5591786at2759"/>
<dbReference type="VEuPathDB" id="FungiDB:AN6608"/>
<reference evidence="3" key="1">
    <citation type="journal article" date="2005" name="Nature">
        <title>Sequencing of Aspergillus nidulans and comparative analysis with A. fumigatus and A. oryzae.</title>
        <authorList>
            <person name="Galagan J.E."/>
            <person name="Calvo S.E."/>
            <person name="Cuomo C."/>
            <person name="Ma L.J."/>
            <person name="Wortman J.R."/>
            <person name="Batzoglou S."/>
            <person name="Lee S.I."/>
            <person name="Basturkmen M."/>
            <person name="Spevak C.C."/>
            <person name="Clutterbuck J."/>
            <person name="Kapitonov V."/>
            <person name="Jurka J."/>
            <person name="Scazzocchio C."/>
            <person name="Farman M."/>
            <person name="Butler J."/>
            <person name="Purcell S."/>
            <person name="Harris S."/>
            <person name="Braus G.H."/>
            <person name="Draht O."/>
            <person name="Busch S."/>
            <person name="D'Enfert C."/>
            <person name="Bouchier C."/>
            <person name="Goldman G.H."/>
            <person name="Bell-Pedersen D."/>
            <person name="Griffiths-Jones S."/>
            <person name="Doonan J.H."/>
            <person name="Yu J."/>
            <person name="Vienken K."/>
            <person name="Pain A."/>
            <person name="Freitag M."/>
            <person name="Selker E.U."/>
            <person name="Archer D.B."/>
            <person name="Penalva M.A."/>
            <person name="Oakley B.R."/>
            <person name="Momany M."/>
            <person name="Tanaka T."/>
            <person name="Kumagai T."/>
            <person name="Asai K."/>
            <person name="Machida M."/>
            <person name="Nierman W.C."/>
            <person name="Denning D.W."/>
            <person name="Caddick M."/>
            <person name="Hynes M."/>
            <person name="Paoletti M."/>
            <person name="Fischer R."/>
            <person name="Miller B."/>
            <person name="Dyer P."/>
            <person name="Sachs M.S."/>
            <person name="Osmani S.A."/>
            <person name="Birren B.W."/>
        </authorList>
    </citation>
    <scope>NUCLEOTIDE SEQUENCE [LARGE SCALE GENOMIC DNA]</scope>
    <source>
        <strain evidence="3">FGSC A4 / ATCC 38163 / CBS 112.46 / NRRL 194 / M139</strain>
    </source>
</reference>
<sequence length="800" mass="89215">MESNDNKKAISPKAQYGRGLQLRALNVEKGSKRTALSQRRNLLFVACGHQIYVWEPAGASQVLGSRPEMIITPVMKEPHATGYIRPASPHEINNILVDDLGREEVLLLATDSGNVCGYRVEAIYSTLKRAVDNGRARPLDGSEVEPFFIEYVGASAWGLAIHKFARLIAVSANTGYVTVFAFALVSPGSDKGDDLFRQLEKADDATEYGQTWLHIRTEGQFKQLQQLMPEKYRTRNIKLTYSGHFTNIPSVGFLNTDFDPNGMWMVSTDIYNRTIVWNVWRSLSPFNEYHLNNVAPWSIPEDAYLDDGDRGWSVIALDPRSFHLVKTEEEACGGQPRRRVRNKQEILDLTSLTKRVPDSTRLYSHFPPAVKAEPEETLLPDFFEADCLINGNHNAQEKSDARKAQAVVPSNARNHDSAEAISHQAVDGSLNADILSGDSASDSDHISEQQQTTGSHALLSAIANDPSRILSPEDILEIALRETAGVDIHEVQALLSETMGDDDDDHFQLEMEVDASDSSGSTSEEDETAHHPLDDFGLHFSTSPPNSNFPILHFSHTNICLIPHPFSLNASVLCGAPLLQRFTQPIVSIRGFDRFNMVKYIPEHGIVVAASQKGRAAIIALTESPTTGRTFRVDWIVPLESQEKYGERPLVPLLGMSVAPMQGFEIQPDIPYIPQDPYAEGKEMETETERGTSMNDLLFQCKETNNSLSSSGSDSEQEFTLPECHARATRSYQPEESWRGWNPSRRYRLMLMYADHTVMSYEFWYTWNASDGHVRAEAGVEAATYGDSVESEGEDAYLIL</sequence>
<accession>Q5AYM2</accession>
<dbReference type="OMA" id="DVPYIPR"/>
<dbReference type="GeneID" id="2870524"/>
<dbReference type="InterPro" id="IPR014839">
    <property type="entry name" value="Crt10"/>
</dbReference>
<dbReference type="InParanoid" id="Q5AYM2"/>
<keyword evidence="3" id="KW-1185">Reference proteome</keyword>
<organism evidence="2 3">
    <name type="scientific">Emericella nidulans (strain FGSC A4 / ATCC 38163 / CBS 112.46 / NRRL 194 / M139)</name>
    <name type="common">Aspergillus nidulans</name>
    <dbReference type="NCBI Taxonomy" id="227321"/>
    <lineage>
        <taxon>Eukaryota</taxon>
        <taxon>Fungi</taxon>
        <taxon>Dikarya</taxon>
        <taxon>Ascomycota</taxon>
        <taxon>Pezizomycotina</taxon>
        <taxon>Eurotiomycetes</taxon>
        <taxon>Eurotiomycetidae</taxon>
        <taxon>Eurotiales</taxon>
        <taxon>Aspergillaceae</taxon>
        <taxon>Aspergillus</taxon>
        <taxon>Aspergillus subgen. Nidulantes</taxon>
    </lineage>
</organism>
<protein>
    <submittedName>
        <fullName evidence="2">Uncharacterized protein</fullName>
    </submittedName>
</protein>
<dbReference type="SUPFAM" id="SSF50978">
    <property type="entry name" value="WD40 repeat-like"/>
    <property type="match status" value="1"/>
</dbReference>
<dbReference type="HOGENOM" id="CLU_007263_2_0_1"/>
<dbReference type="Pfam" id="PF08728">
    <property type="entry name" value="CRT10"/>
    <property type="match status" value="1"/>
</dbReference>
<feature type="region of interest" description="Disordered" evidence="1">
    <location>
        <begin position="514"/>
        <end position="537"/>
    </location>
</feature>
<feature type="compositionally biased region" description="Basic and acidic residues" evidence="1">
    <location>
        <begin position="528"/>
        <end position="537"/>
    </location>
</feature>
<dbReference type="STRING" id="227321.Q5AYM2"/>